<dbReference type="Gene3D" id="1.10.150.130">
    <property type="match status" value="1"/>
</dbReference>
<keyword evidence="1" id="KW-0238">DNA-binding</keyword>
<gene>
    <name evidence="4" type="ORF">ACGRQ9_06555</name>
</gene>
<accession>A0ABW7IVD4</accession>
<keyword evidence="5" id="KW-1185">Reference proteome</keyword>
<dbReference type="InterPro" id="IPR011010">
    <property type="entry name" value="DNA_brk_join_enz"/>
</dbReference>
<sequence>MRKNIPLMSDPVEIKKSTVLFSNPIGYQDFLDITHDLYSHNSLLSMVNDWNRFVAFCSSRHVSPLPASITAIRLFLEQESRQRKFASIRRYSLTIGLVHRLHSLPDPVNHRQIHFTLSALRNMKKGDAAQATPFTEKHLNEIFHCLEKSDSVKDLRDLLIYSLMFECILKRGQLRDLRVNQIDLISEQCAQLLVEENTYKLSRRTSLLIKRWFAVLGDDYQGALFCRIDKHGNLGSESLNDSSIYRVFRRASEILKLPDHLAFSGQSSRVGATQDLYKKGYNLRQIQQLGRWTSAVMPAQYIGKHALSESEQLLFKKIKSWD</sequence>
<dbReference type="Gene3D" id="1.10.443.10">
    <property type="entry name" value="Intergrase catalytic core"/>
    <property type="match status" value="1"/>
</dbReference>
<dbReference type="InterPro" id="IPR002104">
    <property type="entry name" value="Integrase_catalytic"/>
</dbReference>
<dbReference type="Proteomes" id="UP001607151">
    <property type="component" value="Unassembled WGS sequence"/>
</dbReference>
<name>A0ABW7IVD4_9VIBR</name>
<evidence type="ECO:0000256" key="1">
    <source>
        <dbReference type="ARBA" id="ARBA00023125"/>
    </source>
</evidence>
<comment type="caution">
    <text evidence="4">The sequence shown here is derived from an EMBL/GenBank/DDBJ whole genome shotgun (WGS) entry which is preliminary data.</text>
</comment>
<dbReference type="PROSITE" id="PS51898">
    <property type="entry name" value="TYR_RECOMBINASE"/>
    <property type="match status" value="1"/>
</dbReference>
<organism evidence="4 5">
    <name type="scientific">Vibrio rumoiensis</name>
    <dbReference type="NCBI Taxonomy" id="76258"/>
    <lineage>
        <taxon>Bacteria</taxon>
        <taxon>Pseudomonadati</taxon>
        <taxon>Pseudomonadota</taxon>
        <taxon>Gammaproteobacteria</taxon>
        <taxon>Vibrionales</taxon>
        <taxon>Vibrionaceae</taxon>
        <taxon>Vibrio</taxon>
    </lineage>
</organism>
<dbReference type="Pfam" id="PF00589">
    <property type="entry name" value="Phage_integrase"/>
    <property type="match status" value="1"/>
</dbReference>
<keyword evidence="2" id="KW-0233">DNA recombination</keyword>
<dbReference type="InterPro" id="IPR010998">
    <property type="entry name" value="Integrase_recombinase_N"/>
</dbReference>
<protein>
    <submittedName>
        <fullName evidence="4">Tyrosine-type recombinase/integrase</fullName>
    </submittedName>
</protein>
<dbReference type="RefSeq" id="WP_089138213.1">
    <property type="nucleotide sequence ID" value="NZ_AP018685.1"/>
</dbReference>
<dbReference type="InterPro" id="IPR013762">
    <property type="entry name" value="Integrase-like_cat_sf"/>
</dbReference>
<evidence type="ECO:0000256" key="2">
    <source>
        <dbReference type="ARBA" id="ARBA00023172"/>
    </source>
</evidence>
<proteinExistence type="predicted"/>
<dbReference type="SUPFAM" id="SSF47823">
    <property type="entry name" value="lambda integrase-like, N-terminal domain"/>
    <property type="match status" value="1"/>
</dbReference>
<feature type="domain" description="Tyr recombinase" evidence="3">
    <location>
        <begin position="129"/>
        <end position="319"/>
    </location>
</feature>
<evidence type="ECO:0000313" key="5">
    <source>
        <dbReference type="Proteomes" id="UP001607151"/>
    </source>
</evidence>
<evidence type="ECO:0000313" key="4">
    <source>
        <dbReference type="EMBL" id="MFH0265158.1"/>
    </source>
</evidence>
<evidence type="ECO:0000259" key="3">
    <source>
        <dbReference type="PROSITE" id="PS51898"/>
    </source>
</evidence>
<dbReference type="EMBL" id="JBIHSN010000002">
    <property type="protein sequence ID" value="MFH0265158.1"/>
    <property type="molecule type" value="Genomic_DNA"/>
</dbReference>
<reference evidence="4 5" key="1">
    <citation type="submission" date="2024-10" db="EMBL/GenBank/DDBJ databases">
        <authorList>
            <person name="Yibar A."/>
            <person name="Saticioglu I.B."/>
            <person name="Duman M."/>
            <person name="Ajmi N."/>
            <person name="Gurler F."/>
            <person name="Ay H."/>
            <person name="Onuk E."/>
            <person name="Guler S."/>
            <person name="Romalde J.L."/>
        </authorList>
    </citation>
    <scope>NUCLEOTIDE SEQUENCE [LARGE SCALE GENOMIC DNA]</scope>
    <source>
        <strain evidence="4 5">14-MA-B</strain>
    </source>
</reference>
<dbReference type="SUPFAM" id="SSF56349">
    <property type="entry name" value="DNA breaking-rejoining enzymes"/>
    <property type="match status" value="1"/>
</dbReference>